<name>A0ABR4HQ68_9EURO</name>
<gene>
    <name evidence="1" type="ORF">BJX63DRAFT_385561</name>
</gene>
<dbReference type="EMBL" id="JBFXLT010000017">
    <property type="protein sequence ID" value="KAL2817636.1"/>
    <property type="molecule type" value="Genomic_DNA"/>
</dbReference>
<sequence>MLAVGLPILGNIFDIDLDNGTMSTLEIAKTYYPIFKLTFAGETSIVINSVALLSEVCDETRFHKHVSSGLENLRAGTHDGLFTAYNHEKNWELAHRSLVPALGPLRIREMFPQMLDIAQQLCLKWLRYGPRKPLNLPEDFTRATLDTIALCAMGYRFNSFYSEGTSPRA</sequence>
<accession>A0ABR4HQ68</accession>
<dbReference type="Gene3D" id="1.10.630.10">
    <property type="entry name" value="Cytochrome P450"/>
    <property type="match status" value="1"/>
</dbReference>
<dbReference type="Proteomes" id="UP001610334">
    <property type="component" value="Unassembled WGS sequence"/>
</dbReference>
<dbReference type="Pfam" id="PF00067">
    <property type="entry name" value="p450"/>
    <property type="match status" value="1"/>
</dbReference>
<dbReference type="InterPro" id="IPR036396">
    <property type="entry name" value="Cyt_P450_sf"/>
</dbReference>
<dbReference type="PANTHER" id="PTHR24301:SF2">
    <property type="entry name" value="THROMBOXANE-A SYNTHASE"/>
    <property type="match status" value="1"/>
</dbReference>
<comment type="caution">
    <text evidence="1">The sequence shown here is derived from an EMBL/GenBank/DDBJ whole genome shotgun (WGS) entry which is preliminary data.</text>
</comment>
<dbReference type="PANTHER" id="PTHR24301">
    <property type="entry name" value="THROMBOXANE-A SYNTHASE"/>
    <property type="match status" value="1"/>
</dbReference>
<evidence type="ECO:0000313" key="1">
    <source>
        <dbReference type="EMBL" id="KAL2817636.1"/>
    </source>
</evidence>
<evidence type="ECO:0000313" key="2">
    <source>
        <dbReference type="Proteomes" id="UP001610334"/>
    </source>
</evidence>
<reference evidence="1 2" key="1">
    <citation type="submission" date="2024-07" db="EMBL/GenBank/DDBJ databases">
        <title>Section-level genome sequencing and comparative genomics of Aspergillus sections Usti and Cavernicolus.</title>
        <authorList>
            <consortium name="Lawrence Berkeley National Laboratory"/>
            <person name="Nybo J.L."/>
            <person name="Vesth T.C."/>
            <person name="Theobald S."/>
            <person name="Frisvad J.C."/>
            <person name="Larsen T.O."/>
            <person name="Kjaerboelling I."/>
            <person name="Rothschild-Mancinelli K."/>
            <person name="Lyhne E.K."/>
            <person name="Kogle M.E."/>
            <person name="Barry K."/>
            <person name="Clum A."/>
            <person name="Na H."/>
            <person name="Ledsgaard L."/>
            <person name="Lin J."/>
            <person name="Lipzen A."/>
            <person name="Kuo A."/>
            <person name="Riley R."/>
            <person name="Mondo S."/>
            <person name="Labutti K."/>
            <person name="Haridas S."/>
            <person name="Pangalinan J."/>
            <person name="Salamov A.A."/>
            <person name="Simmons B.A."/>
            <person name="Magnuson J.K."/>
            <person name="Chen J."/>
            <person name="Drula E."/>
            <person name="Henrissat B."/>
            <person name="Wiebenga A."/>
            <person name="Lubbers R.J."/>
            <person name="Gomes A.C."/>
            <person name="Makela M.R."/>
            <person name="Stajich J."/>
            <person name="Grigoriev I.V."/>
            <person name="Mortensen U.H."/>
            <person name="De Vries R.P."/>
            <person name="Baker S.E."/>
            <person name="Andersen M.R."/>
        </authorList>
    </citation>
    <scope>NUCLEOTIDE SEQUENCE [LARGE SCALE GENOMIC DNA]</scope>
    <source>
        <strain evidence="1 2">CBS 588.65</strain>
    </source>
</reference>
<proteinExistence type="predicted"/>
<keyword evidence="2" id="KW-1185">Reference proteome</keyword>
<dbReference type="InterPro" id="IPR001128">
    <property type="entry name" value="Cyt_P450"/>
</dbReference>
<dbReference type="SUPFAM" id="SSF48264">
    <property type="entry name" value="Cytochrome P450"/>
    <property type="match status" value="1"/>
</dbReference>
<protein>
    <submittedName>
        <fullName evidence="1">Cytochrome P450</fullName>
    </submittedName>
</protein>
<organism evidence="1 2">
    <name type="scientific">Aspergillus granulosus</name>
    <dbReference type="NCBI Taxonomy" id="176169"/>
    <lineage>
        <taxon>Eukaryota</taxon>
        <taxon>Fungi</taxon>
        <taxon>Dikarya</taxon>
        <taxon>Ascomycota</taxon>
        <taxon>Pezizomycotina</taxon>
        <taxon>Eurotiomycetes</taxon>
        <taxon>Eurotiomycetidae</taxon>
        <taxon>Eurotiales</taxon>
        <taxon>Aspergillaceae</taxon>
        <taxon>Aspergillus</taxon>
        <taxon>Aspergillus subgen. Nidulantes</taxon>
    </lineage>
</organism>